<reference evidence="2" key="3">
    <citation type="submission" date="2025-09" db="UniProtKB">
        <authorList>
            <consortium name="Ensembl"/>
        </authorList>
    </citation>
    <scope>IDENTIFICATION</scope>
</reference>
<dbReference type="GeneID" id="119263156"/>
<organism evidence="2 3">
    <name type="scientific">Pygocentrus nattereri</name>
    <name type="common">Red-bellied piranha</name>
    <dbReference type="NCBI Taxonomy" id="42514"/>
    <lineage>
        <taxon>Eukaryota</taxon>
        <taxon>Metazoa</taxon>
        <taxon>Chordata</taxon>
        <taxon>Craniata</taxon>
        <taxon>Vertebrata</taxon>
        <taxon>Euteleostomi</taxon>
        <taxon>Actinopterygii</taxon>
        <taxon>Neopterygii</taxon>
        <taxon>Teleostei</taxon>
        <taxon>Ostariophysi</taxon>
        <taxon>Characiformes</taxon>
        <taxon>Characoidei</taxon>
        <taxon>Pygocentrus</taxon>
    </lineage>
</organism>
<keyword evidence="3" id="KW-1185">Reference proteome</keyword>
<feature type="region of interest" description="Disordered" evidence="1">
    <location>
        <begin position="55"/>
        <end position="105"/>
    </location>
</feature>
<accession>A0A3B4DMB6</accession>
<sequence length="105" mass="11339">MAACELKGELRFRDGETKTIAVKAENNLKSIISGVKKLNSEVSDVLTSLVEKEKCLSGDGNKGSSPVDEEEDEDDSDEQEEAKDTTVVKSNSDGPPAKRLKSLKP</sequence>
<dbReference type="OMA" id="ENAREEH"/>
<name>A0A3B4DMB6_PYGNA</name>
<feature type="compositionally biased region" description="Acidic residues" evidence="1">
    <location>
        <begin position="67"/>
        <end position="81"/>
    </location>
</feature>
<dbReference type="RefSeq" id="XP_037393298.1">
    <property type="nucleotide sequence ID" value="XM_037537401.1"/>
</dbReference>
<dbReference type="AlphaFoldDB" id="A0A3B4DMB6"/>
<dbReference type="GO" id="GO:0000408">
    <property type="term" value="C:EKC/KEOPS complex"/>
    <property type="evidence" value="ECO:0007669"/>
    <property type="project" value="InterPro"/>
</dbReference>
<dbReference type="Ensembl" id="ENSPNAT00000011046.2">
    <property type="protein sequence ID" value="ENSPNAP00000024079.1"/>
    <property type="gene ID" value="ENSPNAG00000008558.2"/>
</dbReference>
<evidence type="ECO:0000256" key="1">
    <source>
        <dbReference type="SAM" id="MobiDB-lite"/>
    </source>
</evidence>
<reference evidence="2 3" key="1">
    <citation type="submission" date="2020-10" db="EMBL/GenBank/DDBJ databases">
        <title>Pygocentrus nattereri (red-bellied piranha) genome, fPygNat1, primary haplotype.</title>
        <authorList>
            <person name="Myers G."/>
            <person name="Meyer A."/>
            <person name="Karagic N."/>
            <person name="Pippel M."/>
            <person name="Winkler S."/>
            <person name="Tracey A."/>
            <person name="Wood J."/>
            <person name="Formenti G."/>
            <person name="Howe K."/>
            <person name="Fedrigo O."/>
            <person name="Jarvis E.D."/>
        </authorList>
    </citation>
    <scope>NUCLEOTIDE SEQUENCE [LARGE SCALE GENOMIC DNA]</scope>
</reference>
<protein>
    <submittedName>
        <fullName evidence="2">Uncharacterized protein</fullName>
    </submittedName>
</protein>
<dbReference type="OrthoDB" id="8905128at2759"/>
<dbReference type="Proteomes" id="UP001501920">
    <property type="component" value="Chromosome 4"/>
</dbReference>
<proteinExistence type="predicted"/>
<reference evidence="2" key="2">
    <citation type="submission" date="2025-08" db="UniProtKB">
        <authorList>
            <consortium name="Ensembl"/>
        </authorList>
    </citation>
    <scope>IDENTIFICATION</scope>
</reference>
<evidence type="ECO:0000313" key="2">
    <source>
        <dbReference type="Ensembl" id="ENSPNAP00000024079.1"/>
    </source>
</evidence>
<dbReference type="GeneTree" id="ENSGT00940000173241"/>
<evidence type="ECO:0000313" key="3">
    <source>
        <dbReference type="Proteomes" id="UP001501920"/>
    </source>
</evidence>
<dbReference type="InterPro" id="IPR027893">
    <property type="entry name" value="GON7_meta"/>
</dbReference>
<dbReference type="Pfam" id="PF15387">
    <property type="entry name" value="DUF4611"/>
    <property type="match status" value="1"/>
</dbReference>